<feature type="repeat" description="ANK" evidence="3">
    <location>
        <begin position="795"/>
        <end position="827"/>
    </location>
</feature>
<dbReference type="SUPFAM" id="SSF48403">
    <property type="entry name" value="Ankyrin repeat"/>
    <property type="match status" value="1"/>
</dbReference>
<dbReference type="SMART" id="SM00248">
    <property type="entry name" value="ANK"/>
    <property type="match status" value="2"/>
</dbReference>
<dbReference type="AlphaFoldDB" id="A0A9N8ECV1"/>
<dbReference type="Proteomes" id="UP001153069">
    <property type="component" value="Unassembled WGS sequence"/>
</dbReference>
<proteinExistence type="predicted"/>
<sequence length="866" mass="98521">MVARQDETISSGHAVLPWPPAADCHAIPESARVGQRGITCRQFQELTRFIKRLCRTGLLRYTSTYNTTKEGERMLWTEITMFHVCYNVIKPVMEHLGQELAWSTLVNQGREQMPKIFISHSWEEHFVDFCSTFQHVKLDRGLTATDVVWICTFANNQFRLDLGARLSQSPFYGALEYVNHVALFLDHTASALSRSWCNFELAITTDNPENRQRWKIRKEIAKEQNCTVFQVDWSEVDIRILQLGRMNDSSRHQQEEEDGSDNKSQRQLLLVTPAGMVGTQRVTSGPVLKALATLKSARAEAFHDADRRRIMNHIAYNYLADKEEQSPAEDQKTECIQEHEGEHELIGLEKQNGKLVLSSGLESSDRRRLNGKPDYVHEYNLTSRGEQAERFKMLDESIFVECSKALERRGAPPPKGFFCRHQNEKNGNGLTKVATRDFRKWESGLTLCQIRSLEVLLRAAFEQSKIVVDGKELEWKDCTSRHLFSTEVQKEAIDGNHHWEGLAAAFMPQNATYAECVNQHPTIPEFYVINSWETALVDVFKAIEWHAEALGLSDRTIYYIHGFSLLSVEDDPGEARLGYTEDIMPFTTEGVLLLANERLSKRWSEDRAKQSLWCFYELWSADQFGLPWDIACSSGILATTRPFANSKWEVGTFNPKIAENLARMSFDAEMAWAHSQDRAMILDRIQSSPGGIPKFNETVTARLSMRMLAPYMRHAAYMDNGMASLEALNEALRLLAKHRCKFYLNLLTFRGGFGESPLHILAARRDLGKPGFSDGHATMLALIHAGFNVNDQCDEGETPLHWAAFAGAEWTTTFLLRHGANPMIASFTGELPLQVAQARPAEFLHKDASRSLEMMLQAAMLPWQNK</sequence>
<comment type="caution">
    <text evidence="4">The sequence shown here is derived from an EMBL/GenBank/DDBJ whole genome shotgun (WGS) entry which is preliminary data.</text>
</comment>
<gene>
    <name evidence="4" type="ORF">SEMRO_811_G205910.1</name>
</gene>
<dbReference type="PANTHER" id="PTHR24201">
    <property type="entry name" value="ANK_REP_REGION DOMAIN-CONTAINING PROTEIN"/>
    <property type="match status" value="1"/>
</dbReference>
<protein>
    <submittedName>
        <fullName evidence="4">Ankyrin repeat</fullName>
    </submittedName>
</protein>
<keyword evidence="2 3" id="KW-0040">ANK repeat</keyword>
<reference evidence="4" key="1">
    <citation type="submission" date="2020-06" db="EMBL/GenBank/DDBJ databases">
        <authorList>
            <consortium name="Plant Systems Biology data submission"/>
        </authorList>
    </citation>
    <scope>NUCLEOTIDE SEQUENCE</scope>
    <source>
        <strain evidence="4">D6</strain>
    </source>
</reference>
<dbReference type="PROSITE" id="PS50088">
    <property type="entry name" value="ANK_REPEAT"/>
    <property type="match status" value="1"/>
</dbReference>
<dbReference type="OrthoDB" id="202480at2759"/>
<evidence type="ECO:0000256" key="2">
    <source>
        <dbReference type="ARBA" id="ARBA00023043"/>
    </source>
</evidence>
<dbReference type="Pfam" id="PF12796">
    <property type="entry name" value="Ank_2"/>
    <property type="match status" value="1"/>
</dbReference>
<evidence type="ECO:0000256" key="3">
    <source>
        <dbReference type="PROSITE-ProRule" id="PRU00023"/>
    </source>
</evidence>
<keyword evidence="1" id="KW-0677">Repeat</keyword>
<dbReference type="PROSITE" id="PS50297">
    <property type="entry name" value="ANK_REP_REGION"/>
    <property type="match status" value="1"/>
</dbReference>
<evidence type="ECO:0000313" key="4">
    <source>
        <dbReference type="EMBL" id="CAB9516854.1"/>
    </source>
</evidence>
<dbReference type="InterPro" id="IPR002110">
    <property type="entry name" value="Ankyrin_rpt"/>
</dbReference>
<evidence type="ECO:0000256" key="1">
    <source>
        <dbReference type="ARBA" id="ARBA00022737"/>
    </source>
</evidence>
<dbReference type="Gene3D" id="1.25.40.20">
    <property type="entry name" value="Ankyrin repeat-containing domain"/>
    <property type="match status" value="1"/>
</dbReference>
<keyword evidence="5" id="KW-1185">Reference proteome</keyword>
<dbReference type="InterPro" id="IPR036770">
    <property type="entry name" value="Ankyrin_rpt-contain_sf"/>
</dbReference>
<dbReference type="EMBL" id="CAICTM010000810">
    <property type="protein sequence ID" value="CAB9516854.1"/>
    <property type="molecule type" value="Genomic_DNA"/>
</dbReference>
<accession>A0A9N8ECV1</accession>
<organism evidence="4 5">
    <name type="scientific">Seminavis robusta</name>
    <dbReference type="NCBI Taxonomy" id="568900"/>
    <lineage>
        <taxon>Eukaryota</taxon>
        <taxon>Sar</taxon>
        <taxon>Stramenopiles</taxon>
        <taxon>Ochrophyta</taxon>
        <taxon>Bacillariophyta</taxon>
        <taxon>Bacillariophyceae</taxon>
        <taxon>Bacillariophycidae</taxon>
        <taxon>Naviculales</taxon>
        <taxon>Naviculaceae</taxon>
        <taxon>Seminavis</taxon>
    </lineage>
</organism>
<dbReference type="InterPro" id="IPR050776">
    <property type="entry name" value="Ank_Repeat/CDKN_Inhibitor"/>
</dbReference>
<name>A0A9N8ECV1_9STRA</name>
<evidence type="ECO:0000313" key="5">
    <source>
        <dbReference type="Proteomes" id="UP001153069"/>
    </source>
</evidence>